<dbReference type="OrthoDB" id="667970at2"/>
<dbReference type="SUPFAM" id="SSF116734">
    <property type="entry name" value="DNA methylase specificity domain"/>
    <property type="match status" value="1"/>
</dbReference>
<evidence type="ECO:0000256" key="1">
    <source>
        <dbReference type="ARBA" id="ARBA00010923"/>
    </source>
</evidence>
<dbReference type="Proteomes" id="UP000293345">
    <property type="component" value="Unassembled WGS sequence"/>
</dbReference>
<protein>
    <submittedName>
        <fullName evidence="5">Restriction endonuclease subunit S</fullName>
    </submittedName>
</protein>
<organism evidence="5 6">
    <name type="scientific">Senegalimassilia faecalis</name>
    <dbReference type="NCBI Taxonomy" id="2509433"/>
    <lineage>
        <taxon>Bacteria</taxon>
        <taxon>Bacillati</taxon>
        <taxon>Actinomycetota</taxon>
        <taxon>Coriobacteriia</taxon>
        <taxon>Coriobacteriales</taxon>
        <taxon>Coriobacteriaceae</taxon>
        <taxon>Senegalimassilia</taxon>
    </lineage>
</organism>
<reference evidence="5 6" key="1">
    <citation type="submission" date="2019-01" db="EMBL/GenBank/DDBJ databases">
        <title>Senegalimassilia sp. nov. KGMB04484 isolated human feces.</title>
        <authorList>
            <person name="Han K.-I."/>
            <person name="Kim J.-S."/>
            <person name="Lee K.C."/>
            <person name="Suh M.K."/>
            <person name="Eom M.K."/>
            <person name="Lee J.H."/>
            <person name="Park S.-H."/>
            <person name="Kang S.W."/>
            <person name="Park J.-E."/>
            <person name="Oh B.S."/>
            <person name="Yu S.Y."/>
            <person name="Choi S.-H."/>
            <person name="Lee D.H."/>
            <person name="Yoon H."/>
            <person name="Kim B.-Y."/>
            <person name="Lee J.H."/>
            <person name="Lee J.-S."/>
        </authorList>
    </citation>
    <scope>NUCLEOTIDE SEQUENCE [LARGE SCALE GENOMIC DNA]</scope>
    <source>
        <strain evidence="5 6">KGMB04484</strain>
    </source>
</reference>
<dbReference type="InterPro" id="IPR052021">
    <property type="entry name" value="Type-I_RS_S_subunit"/>
</dbReference>
<evidence type="ECO:0000256" key="3">
    <source>
        <dbReference type="ARBA" id="ARBA00023125"/>
    </source>
</evidence>
<name>A0A4Q2K357_9ACTN</name>
<sequence>MGCKVALGELCSFAKGASVPRVRMLDEGGYLYIHYGDLYRGFSIRIDVDDSQKPIPYISKDEKTRPTQWLEDKDIVYVLTSETVEDLGHAFLFNNPGGKKAVAGTETTIVRVTRRDLLLPEYLNWLLQSNHFKRVLKQYVKGMKVFRVHPNDLARIEIDLPSLDNQRRVVAVMDSLFDRELLNNRINGYLAA</sequence>
<dbReference type="PANTHER" id="PTHR30408">
    <property type="entry name" value="TYPE-1 RESTRICTION ENZYME ECOKI SPECIFICITY PROTEIN"/>
    <property type="match status" value="1"/>
</dbReference>
<proteinExistence type="inferred from homology"/>
<dbReference type="PANTHER" id="PTHR30408:SF12">
    <property type="entry name" value="TYPE I RESTRICTION ENZYME MJAVIII SPECIFICITY SUBUNIT"/>
    <property type="match status" value="1"/>
</dbReference>
<dbReference type="EMBL" id="SDPW01000001">
    <property type="protein sequence ID" value="RXZ54928.1"/>
    <property type="molecule type" value="Genomic_DNA"/>
</dbReference>
<evidence type="ECO:0000313" key="6">
    <source>
        <dbReference type="Proteomes" id="UP000293345"/>
    </source>
</evidence>
<dbReference type="InterPro" id="IPR000055">
    <property type="entry name" value="Restrct_endonuc_typeI_TRD"/>
</dbReference>
<keyword evidence="5" id="KW-0378">Hydrolase</keyword>
<keyword evidence="3" id="KW-0238">DNA-binding</keyword>
<dbReference type="RefSeq" id="WP_129425788.1">
    <property type="nucleotide sequence ID" value="NZ_SDPW01000001.1"/>
</dbReference>
<evidence type="ECO:0000259" key="4">
    <source>
        <dbReference type="Pfam" id="PF01420"/>
    </source>
</evidence>
<keyword evidence="6" id="KW-1185">Reference proteome</keyword>
<comment type="similarity">
    <text evidence="1">Belongs to the type-I restriction system S methylase family.</text>
</comment>
<dbReference type="GO" id="GO:0009307">
    <property type="term" value="P:DNA restriction-modification system"/>
    <property type="evidence" value="ECO:0007669"/>
    <property type="project" value="UniProtKB-KW"/>
</dbReference>
<keyword evidence="5" id="KW-0540">Nuclease</keyword>
<feature type="domain" description="Type I restriction modification DNA specificity" evidence="4">
    <location>
        <begin position="5"/>
        <end position="186"/>
    </location>
</feature>
<evidence type="ECO:0000256" key="2">
    <source>
        <dbReference type="ARBA" id="ARBA00022747"/>
    </source>
</evidence>
<accession>A0A4Q2K357</accession>
<comment type="caution">
    <text evidence="5">The sequence shown here is derived from an EMBL/GenBank/DDBJ whole genome shotgun (WGS) entry which is preliminary data.</text>
</comment>
<keyword evidence="2" id="KW-0680">Restriction system</keyword>
<dbReference type="InterPro" id="IPR044946">
    <property type="entry name" value="Restrct_endonuc_typeI_TRD_sf"/>
</dbReference>
<dbReference type="Pfam" id="PF01420">
    <property type="entry name" value="Methylase_S"/>
    <property type="match status" value="1"/>
</dbReference>
<evidence type="ECO:0000313" key="5">
    <source>
        <dbReference type="EMBL" id="RXZ54928.1"/>
    </source>
</evidence>
<keyword evidence="5" id="KW-0255">Endonuclease</keyword>
<dbReference type="Gene3D" id="3.90.220.20">
    <property type="entry name" value="DNA methylase specificity domains"/>
    <property type="match status" value="1"/>
</dbReference>
<dbReference type="GO" id="GO:0003677">
    <property type="term" value="F:DNA binding"/>
    <property type="evidence" value="ECO:0007669"/>
    <property type="project" value="UniProtKB-KW"/>
</dbReference>
<gene>
    <name evidence="5" type="ORF">ET524_10875</name>
</gene>
<dbReference type="GO" id="GO:0004519">
    <property type="term" value="F:endonuclease activity"/>
    <property type="evidence" value="ECO:0007669"/>
    <property type="project" value="UniProtKB-KW"/>
</dbReference>
<dbReference type="AlphaFoldDB" id="A0A4Q2K357"/>